<dbReference type="EMBL" id="BMXE01000001">
    <property type="protein sequence ID" value="GHB18427.1"/>
    <property type="molecule type" value="Genomic_DNA"/>
</dbReference>
<reference evidence="11" key="1">
    <citation type="journal article" date="2019" name="Int. J. Syst. Evol. Microbiol.">
        <title>The Global Catalogue of Microorganisms (GCM) 10K type strain sequencing project: providing services to taxonomists for standard genome sequencing and annotation.</title>
        <authorList>
            <consortium name="The Broad Institute Genomics Platform"/>
            <consortium name="The Broad Institute Genome Sequencing Center for Infectious Disease"/>
            <person name="Wu L."/>
            <person name="Ma J."/>
        </authorList>
    </citation>
    <scope>NUCLEOTIDE SEQUENCE [LARGE SCALE GENOMIC DNA]</scope>
    <source>
        <strain evidence="11">KCTC 12861</strain>
    </source>
</reference>
<keyword evidence="10" id="KW-0969">Cilium</keyword>
<evidence type="ECO:0000256" key="7">
    <source>
        <dbReference type="ARBA" id="ARBA00023136"/>
    </source>
</evidence>
<dbReference type="InterPro" id="IPR002191">
    <property type="entry name" value="Bac_export_3"/>
</dbReference>
<comment type="function">
    <text evidence="9">Role in flagellar biosynthesis.</text>
</comment>
<accession>A0ABQ3DWF8</accession>
<sequence length="88" mass="9498">MNEADALDIARTAVWTVIAATGPAVGAAMFVGLIIALFQALTQIQEMTLTFIPKIVVIFILVAMTGPYIGSQIFSLTELVYGRIEYGF</sequence>
<keyword evidence="6 9" id="KW-1133">Transmembrane helix</keyword>
<evidence type="ECO:0000313" key="10">
    <source>
        <dbReference type="EMBL" id="GHB18427.1"/>
    </source>
</evidence>
<evidence type="ECO:0000256" key="9">
    <source>
        <dbReference type="RuleBase" id="RU364090"/>
    </source>
</evidence>
<proteinExistence type="inferred from homology"/>
<keyword evidence="5 9" id="KW-0812">Transmembrane</keyword>
<evidence type="ECO:0000256" key="2">
    <source>
        <dbReference type="ARBA" id="ARBA00006156"/>
    </source>
</evidence>
<gene>
    <name evidence="9 10" type="primary">fliQ</name>
    <name evidence="10" type="ORF">GCM10007094_02730</name>
</gene>
<comment type="similarity">
    <text evidence="2 9">Belongs to the FliQ/MopD/SpaQ family.</text>
</comment>
<evidence type="ECO:0000256" key="6">
    <source>
        <dbReference type="ARBA" id="ARBA00022989"/>
    </source>
</evidence>
<dbReference type="NCBIfam" id="NF004671">
    <property type="entry name" value="PRK06010.1"/>
    <property type="match status" value="1"/>
</dbReference>
<evidence type="ECO:0000256" key="4">
    <source>
        <dbReference type="ARBA" id="ARBA00022475"/>
    </source>
</evidence>
<dbReference type="PANTHER" id="PTHR34040">
    <property type="entry name" value="FLAGELLAR BIOSYNTHETIC PROTEIN FLIQ"/>
    <property type="match status" value="1"/>
</dbReference>
<comment type="caution">
    <text evidence="10">The sequence shown here is derived from an EMBL/GenBank/DDBJ whole genome shotgun (WGS) entry which is preliminary data.</text>
</comment>
<evidence type="ECO:0000256" key="5">
    <source>
        <dbReference type="ARBA" id="ARBA00022692"/>
    </source>
</evidence>
<dbReference type="PIRSF" id="PIRSF004669">
    <property type="entry name" value="FliQ"/>
    <property type="match status" value="1"/>
</dbReference>
<feature type="transmembrane region" description="Helical" evidence="9">
    <location>
        <begin position="12"/>
        <end position="38"/>
    </location>
</feature>
<dbReference type="InterPro" id="IPR006305">
    <property type="entry name" value="FliQ"/>
</dbReference>
<keyword evidence="10" id="KW-0282">Flagellum</keyword>
<keyword evidence="11" id="KW-1185">Reference proteome</keyword>
<comment type="subcellular location">
    <subcellularLocation>
        <location evidence="1 9">Cell membrane</location>
        <topology evidence="1">Multi-pass membrane protein</topology>
    </subcellularLocation>
    <subcellularLocation>
        <location evidence="9">Bacterial flagellum basal body</location>
    </subcellularLocation>
</comment>
<protein>
    <recommendedName>
        <fullName evidence="3 9">Flagellar biosynthetic protein FliQ</fullName>
    </recommendedName>
</protein>
<dbReference type="NCBIfam" id="TIGR01402">
    <property type="entry name" value="fliQ"/>
    <property type="match status" value="1"/>
</dbReference>
<dbReference type="PANTHER" id="PTHR34040:SF2">
    <property type="entry name" value="FLAGELLAR BIOSYNTHETIC PROTEIN FLIQ"/>
    <property type="match status" value="1"/>
</dbReference>
<evidence type="ECO:0000256" key="1">
    <source>
        <dbReference type="ARBA" id="ARBA00004651"/>
    </source>
</evidence>
<dbReference type="RefSeq" id="WP_189434694.1">
    <property type="nucleotide sequence ID" value="NZ_BMXE01000001.1"/>
</dbReference>
<keyword evidence="8 9" id="KW-0975">Bacterial flagellum</keyword>
<keyword evidence="10" id="KW-0966">Cell projection</keyword>
<keyword evidence="7 9" id="KW-0472">Membrane</keyword>
<dbReference type="Proteomes" id="UP000637980">
    <property type="component" value="Unassembled WGS sequence"/>
</dbReference>
<dbReference type="PRINTS" id="PR00952">
    <property type="entry name" value="TYPE3IMQPROT"/>
</dbReference>
<evidence type="ECO:0000313" key="11">
    <source>
        <dbReference type="Proteomes" id="UP000637980"/>
    </source>
</evidence>
<name>A0ABQ3DWF8_9HYPH</name>
<dbReference type="Pfam" id="PF01313">
    <property type="entry name" value="Bac_export_3"/>
    <property type="match status" value="1"/>
</dbReference>
<organism evidence="10 11">
    <name type="scientific">Pseudovibrio japonicus</name>
    <dbReference type="NCBI Taxonomy" id="366534"/>
    <lineage>
        <taxon>Bacteria</taxon>
        <taxon>Pseudomonadati</taxon>
        <taxon>Pseudomonadota</taxon>
        <taxon>Alphaproteobacteria</taxon>
        <taxon>Hyphomicrobiales</taxon>
        <taxon>Stappiaceae</taxon>
        <taxon>Pseudovibrio</taxon>
    </lineage>
</organism>
<evidence type="ECO:0000256" key="8">
    <source>
        <dbReference type="ARBA" id="ARBA00023143"/>
    </source>
</evidence>
<feature type="transmembrane region" description="Helical" evidence="9">
    <location>
        <begin position="50"/>
        <end position="69"/>
    </location>
</feature>
<evidence type="ECO:0000256" key="3">
    <source>
        <dbReference type="ARBA" id="ARBA00021718"/>
    </source>
</evidence>
<keyword evidence="4 9" id="KW-1003">Cell membrane</keyword>